<feature type="coiled-coil region" evidence="1">
    <location>
        <begin position="49"/>
        <end position="83"/>
    </location>
</feature>
<gene>
    <name evidence="2" type="ORF">GCM10022280_12610</name>
</gene>
<comment type="caution">
    <text evidence="2">The sequence shown here is derived from an EMBL/GenBank/DDBJ whole genome shotgun (WGS) entry which is preliminary data.</text>
</comment>
<evidence type="ECO:0000313" key="2">
    <source>
        <dbReference type="EMBL" id="GAA4015364.1"/>
    </source>
</evidence>
<proteinExistence type="predicted"/>
<accession>A0ABP7SRS5</accession>
<name>A0ABP7SRS5_9SPHN</name>
<evidence type="ECO:0000313" key="3">
    <source>
        <dbReference type="Proteomes" id="UP001500235"/>
    </source>
</evidence>
<organism evidence="2 3">
    <name type="scientific">Sphingomonas swuensis</name>
    <dbReference type="NCBI Taxonomy" id="977800"/>
    <lineage>
        <taxon>Bacteria</taxon>
        <taxon>Pseudomonadati</taxon>
        <taxon>Pseudomonadota</taxon>
        <taxon>Alphaproteobacteria</taxon>
        <taxon>Sphingomonadales</taxon>
        <taxon>Sphingomonadaceae</taxon>
        <taxon>Sphingomonas</taxon>
    </lineage>
</organism>
<dbReference type="RefSeq" id="WP_344706534.1">
    <property type="nucleotide sequence ID" value="NZ_BAABBQ010000001.1"/>
</dbReference>
<protein>
    <submittedName>
        <fullName evidence="2">Uncharacterized protein</fullName>
    </submittedName>
</protein>
<keyword evidence="3" id="KW-1185">Reference proteome</keyword>
<dbReference type="Proteomes" id="UP001500235">
    <property type="component" value="Unassembled WGS sequence"/>
</dbReference>
<dbReference type="EMBL" id="BAABBQ010000001">
    <property type="protein sequence ID" value="GAA4015364.1"/>
    <property type="molecule type" value="Genomic_DNA"/>
</dbReference>
<keyword evidence="1" id="KW-0175">Coiled coil</keyword>
<reference evidence="3" key="1">
    <citation type="journal article" date="2019" name="Int. J. Syst. Evol. Microbiol.">
        <title>The Global Catalogue of Microorganisms (GCM) 10K type strain sequencing project: providing services to taxonomists for standard genome sequencing and annotation.</title>
        <authorList>
            <consortium name="The Broad Institute Genomics Platform"/>
            <consortium name="The Broad Institute Genome Sequencing Center for Infectious Disease"/>
            <person name="Wu L."/>
            <person name="Ma J."/>
        </authorList>
    </citation>
    <scope>NUCLEOTIDE SEQUENCE [LARGE SCALE GENOMIC DNA]</scope>
    <source>
        <strain evidence="3">JCM 17563</strain>
    </source>
</reference>
<sequence length="142" mass="16137">MFDKIMVAVGGSFERAPWGWGLLALLVGGWFKLKPVLTELANKREKDLLQERADEMASMRDHISALEKRLDLAYEEMRVLRHDLANANHALDLFMELIEANPEKAAEHAKRVKVRRDAGRAQIGEEKVALARARTQNIVDHP</sequence>
<evidence type="ECO:0000256" key="1">
    <source>
        <dbReference type="SAM" id="Coils"/>
    </source>
</evidence>